<dbReference type="Proteomes" id="UP000078336">
    <property type="component" value="Unassembled WGS sequence"/>
</dbReference>
<dbReference type="RefSeq" id="WP_064213918.1">
    <property type="nucleotide sequence ID" value="NZ_LUCQ01000018.1"/>
</dbReference>
<evidence type="ECO:0000313" key="2">
    <source>
        <dbReference type="Proteomes" id="UP000078336"/>
    </source>
</evidence>
<dbReference type="AlphaFoldDB" id="A0A178TMF7"/>
<keyword evidence="2" id="KW-1185">Reference proteome</keyword>
<reference evidence="1 2" key="1">
    <citation type="submission" date="2016-03" db="EMBL/GenBank/DDBJ databases">
        <title>Spore heat resistance.</title>
        <authorList>
            <person name="Boekhorst J."/>
            <person name="Berendsen E.M."/>
            <person name="Wells-Bennik M.H."/>
            <person name="Kuipers O.P."/>
        </authorList>
    </citation>
    <scope>NUCLEOTIDE SEQUENCE [LARGE SCALE GENOMIC DNA]</scope>
    <source>
        <strain evidence="1 2">AF16</strain>
    </source>
</reference>
<protein>
    <submittedName>
        <fullName evidence="1">Uncharacterized protein</fullName>
    </submittedName>
</protein>
<evidence type="ECO:0000313" key="1">
    <source>
        <dbReference type="EMBL" id="OAO82609.1"/>
    </source>
</evidence>
<dbReference type="PATRIC" id="fig|33934.7.peg.1707"/>
<proteinExistence type="predicted"/>
<comment type="caution">
    <text evidence="1">The sequence shown here is derived from an EMBL/GenBank/DDBJ whole genome shotgun (WGS) entry which is preliminary data.</text>
</comment>
<organism evidence="1 2">
    <name type="scientific">Anoxybacillus flavithermus</name>
    <dbReference type="NCBI Taxonomy" id="33934"/>
    <lineage>
        <taxon>Bacteria</taxon>
        <taxon>Bacillati</taxon>
        <taxon>Bacillota</taxon>
        <taxon>Bacilli</taxon>
        <taxon>Bacillales</taxon>
        <taxon>Anoxybacillaceae</taxon>
        <taxon>Anoxybacillus</taxon>
    </lineage>
</organism>
<accession>A0A178TMF7</accession>
<name>A0A178TMF7_9BACL</name>
<dbReference type="EMBL" id="LUCQ01000018">
    <property type="protein sequence ID" value="OAO82609.1"/>
    <property type="molecule type" value="Genomic_DNA"/>
</dbReference>
<sequence length="89" mass="9733">MTTKKTITKKARIIRKKIKGLTLPQSVKLAKALYYGNSVAVAKLLDSYGYTVVYDVRTDDNGVTYGSCTISKGAFSTTVPYTDGIIFTL</sequence>
<gene>
    <name evidence="1" type="ORF">TAF16_0229</name>
</gene>